<sequence>MSLCTHEESHSHAAVSLSGRFEMRYRIEALCHIIMSPSRARLGRHFYLRHVAFSARTAIAASLPRGPRKRKLYASICVDSFAATLLQVLGCEPGAGFTHRTTLYFVQKSNSPHEATWQKERPSLLVCAVRLLLEYPARTCDGHSFCDCSVQAVANHFHNLPECGL</sequence>
<protein>
    <submittedName>
        <fullName evidence="1">Uncharacterized protein</fullName>
    </submittedName>
</protein>
<keyword evidence="2" id="KW-1185">Reference proteome</keyword>
<dbReference type="EMBL" id="ML994644">
    <property type="protein sequence ID" value="KAF2183066.1"/>
    <property type="molecule type" value="Genomic_DNA"/>
</dbReference>
<proteinExistence type="predicted"/>
<accession>A0A6A6DZI7</accession>
<gene>
    <name evidence="1" type="ORF">K469DRAFT_212913</name>
</gene>
<name>A0A6A6DZI7_9PEZI</name>
<dbReference type="Proteomes" id="UP000800200">
    <property type="component" value="Unassembled WGS sequence"/>
</dbReference>
<dbReference type="AlphaFoldDB" id="A0A6A6DZI7"/>
<evidence type="ECO:0000313" key="1">
    <source>
        <dbReference type="EMBL" id="KAF2183066.1"/>
    </source>
</evidence>
<organism evidence="1 2">
    <name type="scientific">Zopfia rhizophila CBS 207.26</name>
    <dbReference type="NCBI Taxonomy" id="1314779"/>
    <lineage>
        <taxon>Eukaryota</taxon>
        <taxon>Fungi</taxon>
        <taxon>Dikarya</taxon>
        <taxon>Ascomycota</taxon>
        <taxon>Pezizomycotina</taxon>
        <taxon>Dothideomycetes</taxon>
        <taxon>Dothideomycetes incertae sedis</taxon>
        <taxon>Zopfiaceae</taxon>
        <taxon>Zopfia</taxon>
    </lineage>
</organism>
<reference evidence="1" key="1">
    <citation type="journal article" date="2020" name="Stud. Mycol.">
        <title>101 Dothideomycetes genomes: a test case for predicting lifestyles and emergence of pathogens.</title>
        <authorList>
            <person name="Haridas S."/>
            <person name="Albert R."/>
            <person name="Binder M."/>
            <person name="Bloem J."/>
            <person name="Labutti K."/>
            <person name="Salamov A."/>
            <person name="Andreopoulos B."/>
            <person name="Baker S."/>
            <person name="Barry K."/>
            <person name="Bills G."/>
            <person name="Bluhm B."/>
            <person name="Cannon C."/>
            <person name="Castanera R."/>
            <person name="Culley D."/>
            <person name="Daum C."/>
            <person name="Ezra D."/>
            <person name="Gonzalez J."/>
            <person name="Henrissat B."/>
            <person name="Kuo A."/>
            <person name="Liang C."/>
            <person name="Lipzen A."/>
            <person name="Lutzoni F."/>
            <person name="Magnuson J."/>
            <person name="Mondo S."/>
            <person name="Nolan M."/>
            <person name="Ohm R."/>
            <person name="Pangilinan J."/>
            <person name="Park H.-J."/>
            <person name="Ramirez L."/>
            <person name="Alfaro M."/>
            <person name="Sun H."/>
            <person name="Tritt A."/>
            <person name="Yoshinaga Y."/>
            <person name="Zwiers L.-H."/>
            <person name="Turgeon B."/>
            <person name="Goodwin S."/>
            <person name="Spatafora J."/>
            <person name="Crous P."/>
            <person name="Grigoriev I."/>
        </authorList>
    </citation>
    <scope>NUCLEOTIDE SEQUENCE</scope>
    <source>
        <strain evidence="1">CBS 207.26</strain>
    </source>
</reference>
<evidence type="ECO:0000313" key="2">
    <source>
        <dbReference type="Proteomes" id="UP000800200"/>
    </source>
</evidence>